<evidence type="ECO:0000313" key="3">
    <source>
        <dbReference type="Proteomes" id="UP001266305"/>
    </source>
</evidence>
<feature type="region of interest" description="Disordered" evidence="1">
    <location>
        <begin position="75"/>
        <end position="133"/>
    </location>
</feature>
<reference evidence="2 3" key="1">
    <citation type="submission" date="2023-05" db="EMBL/GenBank/DDBJ databases">
        <title>B98-5 Cell Line De Novo Hybrid Assembly: An Optical Mapping Approach.</title>
        <authorList>
            <person name="Kananen K."/>
            <person name="Auerbach J.A."/>
            <person name="Kautto E."/>
            <person name="Blachly J.S."/>
        </authorList>
    </citation>
    <scope>NUCLEOTIDE SEQUENCE [LARGE SCALE GENOMIC DNA]</scope>
    <source>
        <strain evidence="2">B95-8</strain>
        <tissue evidence="2">Cell line</tissue>
    </source>
</reference>
<comment type="caution">
    <text evidence="2">The sequence shown here is derived from an EMBL/GenBank/DDBJ whole genome shotgun (WGS) entry which is preliminary data.</text>
</comment>
<evidence type="ECO:0000256" key="1">
    <source>
        <dbReference type="SAM" id="MobiDB-lite"/>
    </source>
</evidence>
<feature type="region of interest" description="Disordered" evidence="1">
    <location>
        <begin position="1"/>
        <end position="25"/>
    </location>
</feature>
<feature type="compositionally biased region" description="Polar residues" evidence="1">
    <location>
        <begin position="1"/>
        <end position="10"/>
    </location>
</feature>
<dbReference type="Proteomes" id="UP001266305">
    <property type="component" value="Unassembled WGS sequence"/>
</dbReference>
<evidence type="ECO:0000313" key="2">
    <source>
        <dbReference type="EMBL" id="KAK2108303.1"/>
    </source>
</evidence>
<dbReference type="EMBL" id="JASSZA010000006">
    <property type="protein sequence ID" value="KAK2108303.1"/>
    <property type="molecule type" value="Genomic_DNA"/>
</dbReference>
<gene>
    <name evidence="2" type="ORF">P7K49_013468</name>
</gene>
<organism evidence="2 3">
    <name type="scientific">Saguinus oedipus</name>
    <name type="common">Cotton-top tamarin</name>
    <name type="synonym">Oedipomidas oedipus</name>
    <dbReference type="NCBI Taxonomy" id="9490"/>
    <lineage>
        <taxon>Eukaryota</taxon>
        <taxon>Metazoa</taxon>
        <taxon>Chordata</taxon>
        <taxon>Craniata</taxon>
        <taxon>Vertebrata</taxon>
        <taxon>Euteleostomi</taxon>
        <taxon>Mammalia</taxon>
        <taxon>Eutheria</taxon>
        <taxon>Euarchontoglires</taxon>
        <taxon>Primates</taxon>
        <taxon>Haplorrhini</taxon>
        <taxon>Platyrrhini</taxon>
        <taxon>Cebidae</taxon>
        <taxon>Callitrichinae</taxon>
        <taxon>Saguinus</taxon>
    </lineage>
</organism>
<proteinExistence type="predicted"/>
<sequence>MENTLLQDQASIEARDQGNWTDAESSGYCSLCQEEQFSPRGGLKGMGRSSQANMAAGLSLTYLQRSSQKAVADGQGQVFPTFPPHGLWSAEENLPPEEDSLDSRMRFGLESAHGTMEPGRGMPELSLYSPSGS</sequence>
<accession>A0ABQ9VFZ8</accession>
<name>A0ABQ9VFZ8_SAGOE</name>
<protein>
    <submittedName>
        <fullName evidence="2">Uncharacterized protein</fullName>
    </submittedName>
</protein>
<keyword evidence="3" id="KW-1185">Reference proteome</keyword>